<dbReference type="AlphaFoldDB" id="A0AAE0FR16"/>
<dbReference type="Pfam" id="PF24914">
    <property type="entry name" value="ACR10_N"/>
    <property type="match status" value="1"/>
</dbReference>
<dbReference type="EMBL" id="LGRX02014542">
    <property type="protein sequence ID" value="KAK3264449.1"/>
    <property type="molecule type" value="Genomic_DNA"/>
</dbReference>
<dbReference type="SUPFAM" id="SSF55021">
    <property type="entry name" value="ACT-like"/>
    <property type="match status" value="3"/>
</dbReference>
<protein>
    <recommendedName>
        <fullName evidence="2">ACT domain-containing protein</fullName>
    </recommendedName>
</protein>
<reference evidence="3 4" key="1">
    <citation type="journal article" date="2015" name="Genome Biol. Evol.">
        <title>Comparative Genomics of a Bacterivorous Green Alga Reveals Evolutionary Causalities and Consequences of Phago-Mixotrophic Mode of Nutrition.</title>
        <authorList>
            <person name="Burns J.A."/>
            <person name="Paasch A."/>
            <person name="Narechania A."/>
            <person name="Kim E."/>
        </authorList>
    </citation>
    <scope>NUCLEOTIDE SEQUENCE [LARGE SCALE GENOMIC DNA]</scope>
    <source>
        <strain evidence="3 4">PLY_AMNH</strain>
    </source>
</reference>
<dbReference type="InterPro" id="IPR040217">
    <property type="entry name" value="ACR1-12"/>
</dbReference>
<sequence length="428" mass="47545">MRPSVSGFAEPEQQFREVSIKPGAVESTAELHISCPDATGLGTDFARLMFTFNLIIDKGDFSTDGQWAFLMFTVHTAEGCEPQWEILKQRLASMCPDPLSPSTLQPRPSKKIFLFTVESIDRVGLLQGITQALLEQELTIHKAQISTSPSGRAVDLFYVTDNRDQLHNERRSQMLSTYVMRRLGDGVQCSITPAPQINCACGASFVMPSDGHDCKVIRHGPGEHAPVESRWPPEGAEAAIPQSVQRDRSVVMIDNCTSKAHTLVQVRAHDRKGLLYDCYRAVKDNNVQVTYGKIAVRDGVCELDLFVQDSEGNQLEDAQREAEMCRRLKLAIDLPILLSLTTSKDKLTTDLSVVTQLDAGGRGRPRVLHDVSAALSMVNKQIFKADANVDRKRWLERHSFLITETNGLPVDRSEYPAVIAQVQETLLS</sequence>
<name>A0AAE0FR16_9CHLO</name>
<keyword evidence="1" id="KW-0677">Repeat</keyword>
<dbReference type="PANTHER" id="PTHR31096:SF65">
    <property type="entry name" value="ACT DOMAIN-CONTAINING PROTEIN ACR9"/>
    <property type="match status" value="1"/>
</dbReference>
<keyword evidence="4" id="KW-1185">Reference proteome</keyword>
<dbReference type="Pfam" id="PF24926">
    <property type="entry name" value="ACT_ACR9_C"/>
    <property type="match status" value="1"/>
</dbReference>
<dbReference type="InterPro" id="IPR002912">
    <property type="entry name" value="ACT_dom"/>
</dbReference>
<evidence type="ECO:0000313" key="3">
    <source>
        <dbReference type="EMBL" id="KAK3264449.1"/>
    </source>
</evidence>
<evidence type="ECO:0000313" key="4">
    <source>
        <dbReference type="Proteomes" id="UP001190700"/>
    </source>
</evidence>
<dbReference type="InterPro" id="IPR045865">
    <property type="entry name" value="ACT-like_dom_sf"/>
</dbReference>
<organism evidence="3 4">
    <name type="scientific">Cymbomonas tetramitiformis</name>
    <dbReference type="NCBI Taxonomy" id="36881"/>
    <lineage>
        <taxon>Eukaryota</taxon>
        <taxon>Viridiplantae</taxon>
        <taxon>Chlorophyta</taxon>
        <taxon>Pyramimonadophyceae</taxon>
        <taxon>Pyramimonadales</taxon>
        <taxon>Pyramimonadaceae</taxon>
        <taxon>Cymbomonas</taxon>
    </lineage>
</organism>
<evidence type="ECO:0000256" key="1">
    <source>
        <dbReference type="ARBA" id="ARBA00022737"/>
    </source>
</evidence>
<gene>
    <name evidence="3" type="ORF">CYMTET_26812</name>
</gene>
<dbReference type="PANTHER" id="PTHR31096">
    <property type="entry name" value="ACT DOMAIN-CONTAINING PROTEIN ACR4-RELATED"/>
    <property type="match status" value="1"/>
</dbReference>
<dbReference type="InterPro" id="IPR056805">
    <property type="entry name" value="ACT_ACR9/10_C"/>
</dbReference>
<evidence type="ECO:0000259" key="2">
    <source>
        <dbReference type="PROSITE" id="PS51671"/>
    </source>
</evidence>
<comment type="caution">
    <text evidence="3">The sequence shown here is derived from an EMBL/GenBank/DDBJ whole genome shotgun (WGS) entry which is preliminary data.</text>
</comment>
<feature type="domain" description="ACT" evidence="2">
    <location>
        <begin position="263"/>
        <end position="339"/>
    </location>
</feature>
<dbReference type="PROSITE" id="PS51671">
    <property type="entry name" value="ACT"/>
    <property type="match status" value="2"/>
</dbReference>
<dbReference type="Proteomes" id="UP001190700">
    <property type="component" value="Unassembled WGS sequence"/>
</dbReference>
<dbReference type="Pfam" id="PF24931">
    <property type="entry name" value="ACT_ACR9_3rd"/>
    <property type="match status" value="1"/>
</dbReference>
<dbReference type="InterPro" id="IPR056816">
    <property type="entry name" value="ACR2/9/10_N"/>
</dbReference>
<accession>A0AAE0FR16</accession>
<proteinExistence type="predicted"/>
<feature type="domain" description="ACT" evidence="2">
    <location>
        <begin position="114"/>
        <end position="196"/>
    </location>
</feature>